<organism evidence="1 2">
    <name type="scientific">Spongisporangium articulatum</name>
    <dbReference type="NCBI Taxonomy" id="3362603"/>
    <lineage>
        <taxon>Bacteria</taxon>
        <taxon>Bacillati</taxon>
        <taxon>Actinomycetota</taxon>
        <taxon>Actinomycetes</taxon>
        <taxon>Kineosporiales</taxon>
        <taxon>Kineosporiaceae</taxon>
        <taxon>Spongisporangium</taxon>
    </lineage>
</organism>
<reference evidence="1 2" key="1">
    <citation type="submission" date="2024-10" db="EMBL/GenBank/DDBJ databases">
        <title>The Natural Products Discovery Center: Release of the First 8490 Sequenced Strains for Exploring Actinobacteria Biosynthetic Diversity.</title>
        <authorList>
            <person name="Kalkreuter E."/>
            <person name="Kautsar S.A."/>
            <person name="Yang D."/>
            <person name="Bader C.D."/>
            <person name="Teijaro C.N."/>
            <person name="Fluegel L."/>
            <person name="Davis C.M."/>
            <person name="Simpson J.R."/>
            <person name="Lauterbach L."/>
            <person name="Steele A.D."/>
            <person name="Gui C."/>
            <person name="Meng S."/>
            <person name="Li G."/>
            <person name="Viehrig K."/>
            <person name="Ye F."/>
            <person name="Su P."/>
            <person name="Kiefer A.F."/>
            <person name="Nichols A."/>
            <person name="Cepeda A.J."/>
            <person name="Yan W."/>
            <person name="Fan B."/>
            <person name="Jiang Y."/>
            <person name="Adhikari A."/>
            <person name="Zheng C.-J."/>
            <person name="Schuster L."/>
            <person name="Cowan T.M."/>
            <person name="Smanski M.J."/>
            <person name="Chevrette M.G."/>
            <person name="De Carvalho L.P.S."/>
            <person name="Shen B."/>
        </authorList>
    </citation>
    <scope>NUCLEOTIDE SEQUENCE [LARGE SCALE GENOMIC DNA]</scope>
    <source>
        <strain evidence="1 2">NPDC049639</strain>
    </source>
</reference>
<dbReference type="Proteomes" id="UP001612915">
    <property type="component" value="Unassembled WGS sequence"/>
</dbReference>
<sequence>MVPATTEGFAEGDRVTLDRFGLGRVIAVTADYVTIDFGADGTRRVLPGTAGFHRL</sequence>
<name>A0ABW8ALN5_9ACTN</name>
<dbReference type="EMBL" id="JBITLV010000002">
    <property type="protein sequence ID" value="MFI7587266.1"/>
    <property type="molecule type" value="Genomic_DNA"/>
</dbReference>
<proteinExistence type="predicted"/>
<evidence type="ECO:0000313" key="1">
    <source>
        <dbReference type="EMBL" id="MFI7587266.1"/>
    </source>
</evidence>
<gene>
    <name evidence="1" type="ORF">ACIB24_09350</name>
</gene>
<evidence type="ECO:0000313" key="2">
    <source>
        <dbReference type="Proteomes" id="UP001612915"/>
    </source>
</evidence>
<keyword evidence="2" id="KW-1185">Reference proteome</keyword>
<dbReference type="RefSeq" id="WP_398278544.1">
    <property type="nucleotide sequence ID" value="NZ_JBITLV010000002.1"/>
</dbReference>
<comment type="caution">
    <text evidence="1">The sequence shown here is derived from an EMBL/GenBank/DDBJ whole genome shotgun (WGS) entry which is preliminary data.</text>
</comment>
<accession>A0ABW8ALN5</accession>
<protein>
    <submittedName>
        <fullName evidence="1">Uncharacterized protein</fullName>
    </submittedName>
</protein>